<dbReference type="PRINTS" id="PR00723">
    <property type="entry name" value="SUBTILISIN"/>
</dbReference>
<evidence type="ECO:0000256" key="3">
    <source>
        <dbReference type="ARBA" id="ARBA00022801"/>
    </source>
</evidence>
<dbReference type="NCBIfam" id="NF012200">
    <property type="entry name" value="choice_anch_D"/>
    <property type="match status" value="1"/>
</dbReference>
<dbReference type="InterPro" id="IPR036852">
    <property type="entry name" value="Peptidase_S8/S53_dom_sf"/>
</dbReference>
<protein>
    <submittedName>
        <fullName evidence="9">S8 family serine peptidase</fullName>
    </submittedName>
</protein>
<dbReference type="InterPro" id="IPR050131">
    <property type="entry name" value="Peptidase_S8_subtilisin-like"/>
</dbReference>
<dbReference type="Gene3D" id="3.40.50.200">
    <property type="entry name" value="Peptidase S8/S53 domain"/>
    <property type="match status" value="1"/>
</dbReference>
<dbReference type="InterPro" id="IPR013783">
    <property type="entry name" value="Ig-like_fold"/>
</dbReference>
<dbReference type="PANTHER" id="PTHR43806:SF11">
    <property type="entry name" value="CEREVISIN-RELATED"/>
    <property type="match status" value="1"/>
</dbReference>
<dbReference type="RefSeq" id="WP_354693924.1">
    <property type="nucleotide sequence ID" value="NZ_JAZHOG010000002.1"/>
</dbReference>
<dbReference type="GO" id="GO:0006508">
    <property type="term" value="P:proteolysis"/>
    <property type="evidence" value="ECO:0007669"/>
    <property type="project" value="UniProtKB-KW"/>
</dbReference>
<dbReference type="PROSITE" id="PS00137">
    <property type="entry name" value="SUBTILASE_HIS"/>
    <property type="match status" value="1"/>
</dbReference>
<dbReference type="PROSITE" id="PS51257">
    <property type="entry name" value="PROKAR_LIPOPROTEIN"/>
    <property type="match status" value="1"/>
</dbReference>
<comment type="similarity">
    <text evidence="1 5 6">Belongs to the peptidase S8 family.</text>
</comment>
<dbReference type="InterPro" id="IPR015500">
    <property type="entry name" value="Peptidase_S8_subtilisin-rel"/>
</dbReference>
<keyword evidence="4 5" id="KW-0720">Serine protease</keyword>
<dbReference type="InterPro" id="IPR023828">
    <property type="entry name" value="Peptidase_S8_Ser-AS"/>
</dbReference>
<evidence type="ECO:0000256" key="5">
    <source>
        <dbReference type="PROSITE-ProRule" id="PRU01240"/>
    </source>
</evidence>
<feature type="active site" description="Charge relay system" evidence="5">
    <location>
        <position position="222"/>
    </location>
</feature>
<feature type="active site" description="Charge relay system" evidence="5">
    <location>
        <position position="162"/>
    </location>
</feature>
<evidence type="ECO:0000259" key="8">
    <source>
        <dbReference type="Pfam" id="PF00082"/>
    </source>
</evidence>
<dbReference type="PANTHER" id="PTHR43806">
    <property type="entry name" value="PEPTIDASE S8"/>
    <property type="match status" value="1"/>
</dbReference>
<evidence type="ECO:0000256" key="6">
    <source>
        <dbReference type="RuleBase" id="RU003355"/>
    </source>
</evidence>
<dbReference type="PROSITE" id="PS00138">
    <property type="entry name" value="SUBTILASE_SER"/>
    <property type="match status" value="1"/>
</dbReference>
<evidence type="ECO:0000256" key="4">
    <source>
        <dbReference type="ARBA" id="ARBA00022825"/>
    </source>
</evidence>
<evidence type="ECO:0000313" key="9">
    <source>
        <dbReference type="EMBL" id="MEJ8566600.1"/>
    </source>
</evidence>
<feature type="active site" description="Charge relay system" evidence="5">
    <location>
        <position position="403"/>
    </location>
</feature>
<comment type="caution">
    <text evidence="9">The sequence shown here is derived from an EMBL/GenBank/DDBJ whole genome shotgun (WGS) entry which is preliminary data.</text>
</comment>
<dbReference type="EMBL" id="JAZHOG010000002">
    <property type="protein sequence ID" value="MEJ8566600.1"/>
    <property type="molecule type" value="Genomic_DNA"/>
</dbReference>
<dbReference type="InterPro" id="IPR000209">
    <property type="entry name" value="Peptidase_S8/S53_dom"/>
</dbReference>
<organism evidence="9 10">
    <name type="scientific">Elongatibacter sediminis</name>
    <dbReference type="NCBI Taxonomy" id="3119006"/>
    <lineage>
        <taxon>Bacteria</taxon>
        <taxon>Pseudomonadati</taxon>
        <taxon>Pseudomonadota</taxon>
        <taxon>Gammaproteobacteria</taxon>
        <taxon>Chromatiales</taxon>
        <taxon>Wenzhouxiangellaceae</taxon>
        <taxon>Elongatibacter</taxon>
    </lineage>
</organism>
<keyword evidence="2 5" id="KW-0645">Protease</keyword>
<keyword evidence="7" id="KW-0732">Signal</keyword>
<evidence type="ECO:0000256" key="7">
    <source>
        <dbReference type="SAM" id="SignalP"/>
    </source>
</evidence>
<sequence>MRPMRARGSGPAGLLIACLLFSHSALAAMALPDIERLSARAADSGPIRVIVQLAVDHQPAGRLDSAQAALQSQSIQGAQQAVAARVQGSSATELHRFRHIPFILFEANAAGIDALGRLGEVVSMQEDIPERPALAESAPIIGAPAAWGQGADGAGQVVAVLDTGVDLGHSFFSEPGKIVAEGCFSTHVEGEGIDSLCPGQATTSLAPGSGDACPSDVSGCDHGTHVAGIAVGNDGVGPDFGIAPAAGLIPIQVNTRFENVTFPPSDPPTYHAASYPSDQIRALEQVYDWRDTYPIAAVNLSLGGGYHTDETACDDANVARKAAIDNLRSVGIPAIIASGNQGRRDGMMQPGCISSAISVGATDASDNVASFSNIAPFIELLAPGVAITSAALGGGVVNQNGTSMATPHVSGAWAVLRQAAPGASLDEILAALTATGTLVDDDRVSPAGTVTGMPRINLDLALAALQSSGPVFSSDPVPASLIDFGTVAVATDSPEAVIDVSNTGDAELTLACGLGGTDASDFEVLQCDAAVSALATTELRIRCHPGVLGPRVATLDVTTNDPDNLALSYDLACEGVTALVFEHGFEEPPE</sequence>
<proteinExistence type="inferred from homology"/>
<feature type="signal peptide" evidence="7">
    <location>
        <begin position="1"/>
        <end position="27"/>
    </location>
</feature>
<dbReference type="Gene3D" id="2.60.40.10">
    <property type="entry name" value="Immunoglobulins"/>
    <property type="match status" value="1"/>
</dbReference>
<keyword evidence="10" id="KW-1185">Reference proteome</keyword>
<dbReference type="PROSITE" id="PS51892">
    <property type="entry name" value="SUBTILASE"/>
    <property type="match status" value="1"/>
</dbReference>
<dbReference type="Proteomes" id="UP001359886">
    <property type="component" value="Unassembled WGS sequence"/>
</dbReference>
<dbReference type="Pfam" id="PF00082">
    <property type="entry name" value="Peptidase_S8"/>
    <property type="match status" value="1"/>
</dbReference>
<dbReference type="AlphaFoldDB" id="A0AAW9RDV2"/>
<evidence type="ECO:0000256" key="1">
    <source>
        <dbReference type="ARBA" id="ARBA00011073"/>
    </source>
</evidence>
<feature type="chain" id="PRO_5043578232" evidence="7">
    <location>
        <begin position="28"/>
        <end position="590"/>
    </location>
</feature>
<evidence type="ECO:0000256" key="2">
    <source>
        <dbReference type="ARBA" id="ARBA00022670"/>
    </source>
</evidence>
<dbReference type="InterPro" id="IPR022398">
    <property type="entry name" value="Peptidase_S8_His-AS"/>
</dbReference>
<dbReference type="PROSITE" id="PS00136">
    <property type="entry name" value="SUBTILASE_ASP"/>
    <property type="match status" value="1"/>
</dbReference>
<evidence type="ECO:0000313" key="10">
    <source>
        <dbReference type="Proteomes" id="UP001359886"/>
    </source>
</evidence>
<accession>A0AAW9RDV2</accession>
<dbReference type="InterPro" id="IPR023827">
    <property type="entry name" value="Peptidase_S8_Asp-AS"/>
</dbReference>
<keyword evidence="3 5" id="KW-0378">Hydrolase</keyword>
<reference evidence="9 10" key="1">
    <citation type="submission" date="2024-02" db="EMBL/GenBank/DDBJ databases">
        <title>A novel Wenzhouxiangellaceae bacterium, isolated from coastal sediments.</title>
        <authorList>
            <person name="Du Z.-J."/>
            <person name="Ye Y.-Q."/>
            <person name="Zhang X.-Y."/>
        </authorList>
    </citation>
    <scope>NUCLEOTIDE SEQUENCE [LARGE SCALE GENOMIC DNA]</scope>
    <source>
        <strain evidence="9 10">CH-27</strain>
    </source>
</reference>
<feature type="domain" description="Peptidase S8/S53" evidence="8">
    <location>
        <begin position="153"/>
        <end position="436"/>
    </location>
</feature>
<name>A0AAW9RDV2_9GAMM</name>
<gene>
    <name evidence="9" type="ORF">V3330_03080</name>
</gene>
<dbReference type="SUPFAM" id="SSF52743">
    <property type="entry name" value="Subtilisin-like"/>
    <property type="match status" value="1"/>
</dbReference>
<dbReference type="GO" id="GO:0004252">
    <property type="term" value="F:serine-type endopeptidase activity"/>
    <property type="evidence" value="ECO:0007669"/>
    <property type="project" value="UniProtKB-UniRule"/>
</dbReference>